<organism evidence="1 2">
    <name type="scientific">Corallococcus praedator</name>
    <dbReference type="NCBI Taxonomy" id="2316724"/>
    <lineage>
        <taxon>Bacteria</taxon>
        <taxon>Pseudomonadati</taxon>
        <taxon>Myxococcota</taxon>
        <taxon>Myxococcia</taxon>
        <taxon>Myxococcales</taxon>
        <taxon>Cystobacterineae</taxon>
        <taxon>Myxococcaceae</taxon>
        <taxon>Corallococcus</taxon>
    </lineage>
</organism>
<sequence length="89" mass="9861">MITQVSAFEAVNGVQSVSVGDDIAGVRVGAIRCSFHHRDASYGGEQYMWRGRWACLAGRSKEEVETAVAEDGTKRFDYIHVAPIRMQVE</sequence>
<name>A0ABX9QJE3_9BACT</name>
<keyword evidence="2" id="KW-1185">Reference proteome</keyword>
<reference evidence="1 2" key="1">
    <citation type="submission" date="2018-09" db="EMBL/GenBank/DDBJ databases">
        <authorList>
            <person name="Livingstone P.G."/>
            <person name="Whitworth D.E."/>
        </authorList>
    </citation>
    <scope>NUCLEOTIDE SEQUENCE [LARGE SCALE GENOMIC DNA]</scope>
    <source>
        <strain evidence="1 2">CA031B</strain>
    </source>
</reference>
<proteinExistence type="predicted"/>
<gene>
    <name evidence="1" type="ORF">D7Y13_17495</name>
</gene>
<evidence type="ECO:0000313" key="2">
    <source>
        <dbReference type="Proteomes" id="UP000278907"/>
    </source>
</evidence>
<comment type="caution">
    <text evidence="1">The sequence shown here is derived from an EMBL/GenBank/DDBJ whole genome shotgun (WGS) entry which is preliminary data.</text>
</comment>
<accession>A0ABX9QJE3</accession>
<evidence type="ECO:0000313" key="1">
    <source>
        <dbReference type="EMBL" id="RKI07641.1"/>
    </source>
</evidence>
<dbReference type="EMBL" id="RAWI01000120">
    <property type="protein sequence ID" value="RKI07641.1"/>
    <property type="molecule type" value="Genomic_DNA"/>
</dbReference>
<protein>
    <submittedName>
        <fullName evidence="1">Uncharacterized protein</fullName>
    </submittedName>
</protein>
<dbReference type="Proteomes" id="UP000278907">
    <property type="component" value="Unassembled WGS sequence"/>
</dbReference>